<proteinExistence type="predicted"/>
<dbReference type="InterPro" id="IPR038468">
    <property type="entry name" value="MmpS_C"/>
</dbReference>
<dbReference type="AlphaFoldDB" id="A0A239AZR7"/>
<evidence type="ECO:0000256" key="1">
    <source>
        <dbReference type="SAM" id="MobiDB-lite"/>
    </source>
</evidence>
<evidence type="ECO:0000313" key="3">
    <source>
        <dbReference type="EMBL" id="SNS00488.1"/>
    </source>
</evidence>
<dbReference type="PROSITE" id="PS51257">
    <property type="entry name" value="PROKAR_LIPOPROTEIN"/>
    <property type="match status" value="1"/>
</dbReference>
<dbReference type="RefSeq" id="WP_089334261.1">
    <property type="nucleotide sequence ID" value="NZ_FZNS01000016.1"/>
</dbReference>
<sequence>MRKKLLTLLLLPFLAASCSGDKENSDPQPNTTPKEYQVTYQVTAVNYNQARIIYRDNTGTLITDENVALPKTYTFKRTMKSADIVSVGAFPKDGDAAANVTCAIQLDGKTVDTKSGPGPNPQPVASYILP</sequence>
<gene>
    <name evidence="3" type="ORF">SAMN06269173_11634</name>
</gene>
<keyword evidence="4" id="KW-1185">Reference proteome</keyword>
<keyword evidence="2" id="KW-0732">Signal</keyword>
<reference evidence="4" key="1">
    <citation type="submission" date="2017-06" db="EMBL/GenBank/DDBJ databases">
        <authorList>
            <person name="Varghese N."/>
            <person name="Submissions S."/>
        </authorList>
    </citation>
    <scope>NUCLEOTIDE SEQUENCE [LARGE SCALE GENOMIC DNA]</scope>
    <source>
        <strain evidence="4">DSM 28041</strain>
    </source>
</reference>
<feature type="signal peptide" evidence="2">
    <location>
        <begin position="1"/>
        <end position="21"/>
    </location>
</feature>
<dbReference type="Proteomes" id="UP000198310">
    <property type="component" value="Unassembled WGS sequence"/>
</dbReference>
<name>A0A239AZR7_9BACT</name>
<dbReference type="Gene3D" id="2.60.40.2880">
    <property type="entry name" value="MmpS1-5, C-terminal soluble domain"/>
    <property type="match status" value="1"/>
</dbReference>
<evidence type="ECO:0000313" key="4">
    <source>
        <dbReference type="Proteomes" id="UP000198310"/>
    </source>
</evidence>
<organism evidence="3 4">
    <name type="scientific">Hymenobacter mucosus</name>
    <dbReference type="NCBI Taxonomy" id="1411120"/>
    <lineage>
        <taxon>Bacteria</taxon>
        <taxon>Pseudomonadati</taxon>
        <taxon>Bacteroidota</taxon>
        <taxon>Cytophagia</taxon>
        <taxon>Cytophagales</taxon>
        <taxon>Hymenobacteraceae</taxon>
        <taxon>Hymenobacter</taxon>
    </lineage>
</organism>
<feature type="region of interest" description="Disordered" evidence="1">
    <location>
        <begin position="110"/>
        <end position="130"/>
    </location>
</feature>
<accession>A0A239AZR7</accession>
<feature type="chain" id="PRO_5012353587" evidence="2">
    <location>
        <begin position="22"/>
        <end position="130"/>
    </location>
</feature>
<dbReference type="EMBL" id="FZNS01000016">
    <property type="protein sequence ID" value="SNS00488.1"/>
    <property type="molecule type" value="Genomic_DNA"/>
</dbReference>
<evidence type="ECO:0000256" key="2">
    <source>
        <dbReference type="SAM" id="SignalP"/>
    </source>
</evidence>
<protein>
    <submittedName>
        <fullName evidence="3">Uncharacterized protein</fullName>
    </submittedName>
</protein>